<gene>
    <name evidence="1" type="ORF">OBBRIDRAFT_802192</name>
</gene>
<organism evidence="1 2">
    <name type="scientific">Obba rivulosa</name>
    <dbReference type="NCBI Taxonomy" id="1052685"/>
    <lineage>
        <taxon>Eukaryota</taxon>
        <taxon>Fungi</taxon>
        <taxon>Dikarya</taxon>
        <taxon>Basidiomycota</taxon>
        <taxon>Agaricomycotina</taxon>
        <taxon>Agaricomycetes</taxon>
        <taxon>Polyporales</taxon>
        <taxon>Gelatoporiaceae</taxon>
        <taxon>Obba</taxon>
    </lineage>
</organism>
<dbReference type="OrthoDB" id="2104739at2759"/>
<name>A0A8E2B683_9APHY</name>
<keyword evidence="2" id="KW-1185">Reference proteome</keyword>
<evidence type="ECO:0008006" key="3">
    <source>
        <dbReference type="Google" id="ProtNLM"/>
    </source>
</evidence>
<evidence type="ECO:0000313" key="1">
    <source>
        <dbReference type="EMBL" id="OCH93075.1"/>
    </source>
</evidence>
<proteinExistence type="predicted"/>
<dbReference type="AlphaFoldDB" id="A0A8E2B683"/>
<reference evidence="1 2" key="1">
    <citation type="submission" date="2016-07" db="EMBL/GenBank/DDBJ databases">
        <title>Draft genome of the white-rot fungus Obba rivulosa 3A-2.</title>
        <authorList>
            <consortium name="DOE Joint Genome Institute"/>
            <person name="Miettinen O."/>
            <person name="Riley R."/>
            <person name="Acob R."/>
            <person name="Barry K."/>
            <person name="Cullen D."/>
            <person name="De Vries R."/>
            <person name="Hainaut M."/>
            <person name="Hatakka A."/>
            <person name="Henrissat B."/>
            <person name="Hilden K."/>
            <person name="Kuo R."/>
            <person name="Labutti K."/>
            <person name="Lipzen A."/>
            <person name="Makela M.R."/>
            <person name="Sandor L."/>
            <person name="Spatafora J.W."/>
            <person name="Grigoriev I.V."/>
            <person name="Hibbett D.S."/>
        </authorList>
    </citation>
    <scope>NUCLEOTIDE SEQUENCE [LARGE SCALE GENOMIC DNA]</scope>
    <source>
        <strain evidence="1 2">3A-2</strain>
    </source>
</reference>
<sequence>MPQPLPENPFNAILEHAEFQAYGRCRELEATCSTVAPPRPGVTEKVAARILGYMLIHAPSPTGRTAIANDINGCKTKDDLHTLGNMFKDFILRCYLDVEQALERDRYCCVFGTGFDHSTVISTTEILRDPDKRNYAANVLAMFRRYGDVEIDRFISRDVHDLRNVMTLGIDAHLSFDALEIWLQATEKVAHLSGAAEYVEKVLRDIEEMKVLASNGGSADLHNALLSRISSLVISH</sequence>
<protein>
    <recommendedName>
        <fullName evidence="3">HNH nuclease domain-containing protein</fullName>
    </recommendedName>
</protein>
<dbReference type="Proteomes" id="UP000250043">
    <property type="component" value="Unassembled WGS sequence"/>
</dbReference>
<dbReference type="EMBL" id="KV722360">
    <property type="protein sequence ID" value="OCH93075.1"/>
    <property type="molecule type" value="Genomic_DNA"/>
</dbReference>
<accession>A0A8E2B683</accession>
<evidence type="ECO:0000313" key="2">
    <source>
        <dbReference type="Proteomes" id="UP000250043"/>
    </source>
</evidence>